<protein>
    <recommendedName>
        <fullName evidence="3">F-box domain-containing protein</fullName>
    </recommendedName>
</protein>
<dbReference type="RefSeq" id="XP_013277424.1">
    <property type="nucleotide sequence ID" value="XM_013421970.1"/>
</dbReference>
<sequence>MKIGDPVYRGAERHLPVEVIGLISDYIASTHNLLTQRTLWACCLVSKAWYSVFVGMLYHHPLLSSRNFDKFARTICPPVNSRKRRIGLGNFVNQLDMSQLAYESSKSITARLLRRTRNSLTWFASPAVTFSIASLAPLSKCINLHLLDLSSDGYGIRLRLVLDTIGHLEHLAVLRLPRDSLNGRCDLGPNSRWPKNLSHLQITDWLFLGSQSWTTLIESWPKSLKTLKFEDCMQYADLQTLALCETRANYIRCLEIGLERKESWFPWTPVLSVFPQLKAIKFPAWTMRRQAFVGTQGTLLREFLKKIERDNLLEVLTFTPQQPEPTHPNNLPIDVLHSFVDKFPRLRRLEIAKKDLDTNVELPALERLGSVLELRATPGERESAGLFFLDD</sequence>
<dbReference type="VEuPathDB" id="FungiDB:Z518_01370"/>
<dbReference type="EMBL" id="KN847475">
    <property type="protein sequence ID" value="KIX10288.1"/>
    <property type="molecule type" value="Genomic_DNA"/>
</dbReference>
<name>A0A0D2HHW5_9EURO</name>
<dbReference type="OrthoDB" id="2125396at2759"/>
<keyword evidence="2" id="KW-1185">Reference proteome</keyword>
<dbReference type="AlphaFoldDB" id="A0A0D2HHW5"/>
<dbReference type="SUPFAM" id="SSF52047">
    <property type="entry name" value="RNI-like"/>
    <property type="match status" value="1"/>
</dbReference>
<dbReference type="Proteomes" id="UP000053617">
    <property type="component" value="Unassembled WGS sequence"/>
</dbReference>
<accession>A0A0D2HHW5</accession>
<evidence type="ECO:0000313" key="1">
    <source>
        <dbReference type="EMBL" id="KIX10288.1"/>
    </source>
</evidence>
<dbReference type="Gene3D" id="3.80.10.10">
    <property type="entry name" value="Ribonuclease Inhibitor"/>
    <property type="match status" value="1"/>
</dbReference>
<evidence type="ECO:0008006" key="3">
    <source>
        <dbReference type="Google" id="ProtNLM"/>
    </source>
</evidence>
<organism evidence="1 2">
    <name type="scientific">Rhinocladiella mackenziei CBS 650.93</name>
    <dbReference type="NCBI Taxonomy" id="1442369"/>
    <lineage>
        <taxon>Eukaryota</taxon>
        <taxon>Fungi</taxon>
        <taxon>Dikarya</taxon>
        <taxon>Ascomycota</taxon>
        <taxon>Pezizomycotina</taxon>
        <taxon>Eurotiomycetes</taxon>
        <taxon>Chaetothyriomycetidae</taxon>
        <taxon>Chaetothyriales</taxon>
        <taxon>Herpotrichiellaceae</taxon>
        <taxon>Rhinocladiella</taxon>
    </lineage>
</organism>
<gene>
    <name evidence="1" type="ORF">Z518_01370</name>
</gene>
<dbReference type="GeneID" id="25289441"/>
<reference evidence="1 2" key="1">
    <citation type="submission" date="2015-01" db="EMBL/GenBank/DDBJ databases">
        <title>The Genome Sequence of Rhinocladiella mackenzie CBS 650.93.</title>
        <authorList>
            <consortium name="The Broad Institute Genomics Platform"/>
            <person name="Cuomo C."/>
            <person name="de Hoog S."/>
            <person name="Gorbushina A."/>
            <person name="Stielow B."/>
            <person name="Teixiera M."/>
            <person name="Abouelleil A."/>
            <person name="Chapman S.B."/>
            <person name="Priest M."/>
            <person name="Young S.K."/>
            <person name="Wortman J."/>
            <person name="Nusbaum C."/>
            <person name="Birren B."/>
        </authorList>
    </citation>
    <scope>NUCLEOTIDE SEQUENCE [LARGE SCALE GENOMIC DNA]</scope>
    <source>
        <strain evidence="1 2">CBS 650.93</strain>
    </source>
</reference>
<dbReference type="InterPro" id="IPR032675">
    <property type="entry name" value="LRR_dom_sf"/>
</dbReference>
<proteinExistence type="predicted"/>
<evidence type="ECO:0000313" key="2">
    <source>
        <dbReference type="Proteomes" id="UP000053617"/>
    </source>
</evidence>
<dbReference type="HOGENOM" id="CLU_042679_2_0_1"/>
<dbReference type="STRING" id="1442369.A0A0D2HHW5"/>